<evidence type="ECO:0000313" key="2">
    <source>
        <dbReference type="EMBL" id="GLI00815.1"/>
    </source>
</evidence>
<keyword evidence="1" id="KW-0732">Signal</keyword>
<feature type="chain" id="PRO_5045198778" evidence="1">
    <location>
        <begin position="27"/>
        <end position="173"/>
    </location>
</feature>
<dbReference type="RefSeq" id="WP_281901385.1">
    <property type="nucleotide sequence ID" value="NZ_BSDI01000037.1"/>
</dbReference>
<dbReference type="EMBL" id="BSDI01000037">
    <property type="protein sequence ID" value="GLI00815.1"/>
    <property type="molecule type" value="Genomic_DNA"/>
</dbReference>
<organism evidence="2 3">
    <name type="scientific">Phytohabitans aurantiacus</name>
    <dbReference type="NCBI Taxonomy" id="3016789"/>
    <lineage>
        <taxon>Bacteria</taxon>
        <taxon>Bacillati</taxon>
        <taxon>Actinomycetota</taxon>
        <taxon>Actinomycetes</taxon>
        <taxon>Micromonosporales</taxon>
        <taxon>Micromonosporaceae</taxon>
    </lineage>
</organism>
<feature type="signal peptide" evidence="1">
    <location>
        <begin position="1"/>
        <end position="26"/>
    </location>
</feature>
<sequence length="173" mass="19041">MKWLARAVMVLTTVLAMVFTAGPVTAGETEWTRIRCLSGGIHATSVTDAEFLVLKGHLDCVNRRSRASFAYARYGDRGIGVVFWFHLQPYSKLAPTEATVENQIAAATRRFAVCLVTDYSVRVACVMVTRNPGQQGEKAFTVASLPPTAPYVNRKVMVTEYAVEHTPACGHCW</sequence>
<evidence type="ECO:0000256" key="1">
    <source>
        <dbReference type="SAM" id="SignalP"/>
    </source>
</evidence>
<dbReference type="Proteomes" id="UP001144280">
    <property type="component" value="Unassembled WGS sequence"/>
</dbReference>
<gene>
    <name evidence="2" type="ORF">Pa4123_60910</name>
</gene>
<name>A0ABQ5R4F0_9ACTN</name>
<keyword evidence="3" id="KW-1185">Reference proteome</keyword>
<proteinExistence type="predicted"/>
<evidence type="ECO:0000313" key="3">
    <source>
        <dbReference type="Proteomes" id="UP001144280"/>
    </source>
</evidence>
<protein>
    <submittedName>
        <fullName evidence="2">Uncharacterized protein</fullName>
    </submittedName>
</protein>
<reference evidence="2" key="1">
    <citation type="submission" date="2022-12" db="EMBL/GenBank/DDBJ databases">
        <title>New Phytohabitans aurantiacus sp. RD004123 nov., an actinomycete isolated from soil.</title>
        <authorList>
            <person name="Triningsih D.W."/>
            <person name="Harunari E."/>
            <person name="Igarashi Y."/>
        </authorList>
    </citation>
    <scope>NUCLEOTIDE SEQUENCE</scope>
    <source>
        <strain evidence="2">RD004123</strain>
    </source>
</reference>
<accession>A0ABQ5R4F0</accession>
<comment type="caution">
    <text evidence="2">The sequence shown here is derived from an EMBL/GenBank/DDBJ whole genome shotgun (WGS) entry which is preliminary data.</text>
</comment>